<protein>
    <submittedName>
        <fullName evidence="1">Uncharacterized protein</fullName>
    </submittedName>
</protein>
<sequence length="231" mass="25201">MSSILRTYVPLRSMTTLPLRTVQHQHVTPLNPARSGGIIDNASHDNPRSLLSLSRETKPIAYHPPKPSTAALTAGIITINTSRVVKIQAQATRASGSEADRSELAFLPPPPTAVSLSLERSMTSRYPPYSGPGDLNLRALTAPNCRGFFLPLECGENCFRIWDYDLLASLLNFGQAQSICSFSIAVRILSKAPINTTRHTVPRSSPLDEQGGLDFMRAPTTFQERLACGDE</sequence>
<organism evidence="1 2">
    <name type="scientific">Gymnopilus dilepis</name>
    <dbReference type="NCBI Taxonomy" id="231916"/>
    <lineage>
        <taxon>Eukaryota</taxon>
        <taxon>Fungi</taxon>
        <taxon>Dikarya</taxon>
        <taxon>Basidiomycota</taxon>
        <taxon>Agaricomycotina</taxon>
        <taxon>Agaricomycetes</taxon>
        <taxon>Agaricomycetidae</taxon>
        <taxon>Agaricales</taxon>
        <taxon>Agaricineae</taxon>
        <taxon>Hymenogastraceae</taxon>
        <taxon>Gymnopilus</taxon>
    </lineage>
</organism>
<reference evidence="1 2" key="1">
    <citation type="journal article" date="2018" name="Evol. Lett.">
        <title>Horizontal gene cluster transfer increased hallucinogenic mushroom diversity.</title>
        <authorList>
            <person name="Reynolds H.T."/>
            <person name="Vijayakumar V."/>
            <person name="Gluck-Thaler E."/>
            <person name="Korotkin H.B."/>
            <person name="Matheny P.B."/>
            <person name="Slot J.C."/>
        </authorList>
    </citation>
    <scope>NUCLEOTIDE SEQUENCE [LARGE SCALE GENOMIC DNA]</scope>
    <source>
        <strain evidence="1 2">SRW20</strain>
    </source>
</reference>
<evidence type="ECO:0000313" key="2">
    <source>
        <dbReference type="Proteomes" id="UP000284706"/>
    </source>
</evidence>
<keyword evidence="2" id="KW-1185">Reference proteome</keyword>
<accession>A0A409WY50</accession>
<proteinExistence type="predicted"/>
<gene>
    <name evidence="1" type="ORF">CVT26_004407</name>
</gene>
<comment type="caution">
    <text evidence="1">The sequence shown here is derived from an EMBL/GenBank/DDBJ whole genome shotgun (WGS) entry which is preliminary data.</text>
</comment>
<dbReference type="AlphaFoldDB" id="A0A409WY50"/>
<name>A0A409WY50_9AGAR</name>
<evidence type="ECO:0000313" key="1">
    <source>
        <dbReference type="EMBL" id="PPQ83417.1"/>
    </source>
</evidence>
<dbReference type="InParanoid" id="A0A409WY50"/>
<dbReference type="Proteomes" id="UP000284706">
    <property type="component" value="Unassembled WGS sequence"/>
</dbReference>
<feature type="non-terminal residue" evidence="1">
    <location>
        <position position="231"/>
    </location>
</feature>
<dbReference type="EMBL" id="NHYE01004618">
    <property type="protein sequence ID" value="PPQ83417.1"/>
    <property type="molecule type" value="Genomic_DNA"/>
</dbReference>